<keyword evidence="2" id="KW-0812">Transmembrane</keyword>
<keyword evidence="2" id="KW-0472">Membrane</keyword>
<evidence type="ECO:0000256" key="2">
    <source>
        <dbReference type="SAM" id="Phobius"/>
    </source>
</evidence>
<dbReference type="EMBL" id="BOPG01000090">
    <property type="protein sequence ID" value="GIJ63225.1"/>
    <property type="molecule type" value="Genomic_DNA"/>
</dbReference>
<keyword evidence="4" id="KW-1185">Reference proteome</keyword>
<gene>
    <name evidence="3" type="ORF">Vau01_107410</name>
</gene>
<accession>A0A8J3ZJP1</accession>
<protein>
    <submittedName>
        <fullName evidence="3">Uncharacterized protein</fullName>
    </submittedName>
</protein>
<evidence type="ECO:0000256" key="1">
    <source>
        <dbReference type="SAM" id="MobiDB-lite"/>
    </source>
</evidence>
<proteinExistence type="predicted"/>
<evidence type="ECO:0000313" key="4">
    <source>
        <dbReference type="Proteomes" id="UP000612585"/>
    </source>
</evidence>
<feature type="compositionally biased region" description="Low complexity" evidence="1">
    <location>
        <begin position="174"/>
        <end position="204"/>
    </location>
</feature>
<feature type="transmembrane region" description="Helical" evidence="2">
    <location>
        <begin position="102"/>
        <end position="123"/>
    </location>
</feature>
<comment type="caution">
    <text evidence="3">The sequence shown here is derived from an EMBL/GenBank/DDBJ whole genome shotgun (WGS) entry which is preliminary data.</text>
</comment>
<feature type="compositionally biased region" description="Low complexity" evidence="1">
    <location>
        <begin position="152"/>
        <end position="161"/>
    </location>
</feature>
<dbReference type="RefSeq" id="WP_204009314.1">
    <property type="nucleotide sequence ID" value="NZ_BOPG01000090.1"/>
</dbReference>
<name>A0A8J3ZJP1_9ACTN</name>
<organism evidence="3 4">
    <name type="scientific">Virgisporangium aurantiacum</name>
    <dbReference type="NCBI Taxonomy" id="175570"/>
    <lineage>
        <taxon>Bacteria</taxon>
        <taxon>Bacillati</taxon>
        <taxon>Actinomycetota</taxon>
        <taxon>Actinomycetes</taxon>
        <taxon>Micromonosporales</taxon>
        <taxon>Micromonosporaceae</taxon>
        <taxon>Virgisporangium</taxon>
    </lineage>
</organism>
<sequence>MRTDNDVVDLSTDRAAELSAEVELARLGFDAHRRGHVWFERKHYGPAIRFFRVAELCEVPDAEHDIDELELSNFERVAECRWRPVVEERAPRKPRYRGIFRFRGQLLAAASVIAVALMGVSLWPGSGNGSPSAATKLEQAPVASPTTLELSPVQQVQGQPVSPAPTAPIGRGQATTPTAPDRTASSPSSSPSAPAAPPTGATDPLGSHGPRYLGLPPSPTDEWRRLEFMAPEGTEFTARLVSMGNASCTWRFAGRASRDAPTTGSTTGEVVVAPRDHKDLNVAINGWPVFVVEATGAEPAACLLVDHDFVQTIENGGDGSGSGDRLSIPGLTDTDDPRGRSGPPSEPPSAGPPGLPNK</sequence>
<keyword evidence="2" id="KW-1133">Transmembrane helix</keyword>
<dbReference type="Proteomes" id="UP000612585">
    <property type="component" value="Unassembled WGS sequence"/>
</dbReference>
<feature type="region of interest" description="Disordered" evidence="1">
    <location>
        <begin position="315"/>
        <end position="358"/>
    </location>
</feature>
<feature type="compositionally biased region" description="Pro residues" evidence="1">
    <location>
        <begin position="344"/>
        <end position="358"/>
    </location>
</feature>
<reference evidence="3" key="1">
    <citation type="submission" date="2021-01" db="EMBL/GenBank/DDBJ databases">
        <title>Whole genome shotgun sequence of Virgisporangium aurantiacum NBRC 16421.</title>
        <authorList>
            <person name="Komaki H."/>
            <person name="Tamura T."/>
        </authorList>
    </citation>
    <scope>NUCLEOTIDE SEQUENCE</scope>
    <source>
        <strain evidence="3">NBRC 16421</strain>
    </source>
</reference>
<feature type="region of interest" description="Disordered" evidence="1">
    <location>
        <begin position="127"/>
        <end position="219"/>
    </location>
</feature>
<evidence type="ECO:0000313" key="3">
    <source>
        <dbReference type="EMBL" id="GIJ63225.1"/>
    </source>
</evidence>
<dbReference type="AlphaFoldDB" id="A0A8J3ZJP1"/>